<feature type="non-terminal residue" evidence="2">
    <location>
        <position position="134"/>
    </location>
</feature>
<evidence type="ECO:0000256" key="1">
    <source>
        <dbReference type="SAM" id="Phobius"/>
    </source>
</evidence>
<name>A0A816H7G7_ADIRI</name>
<accession>A0A816H7G7</accession>
<keyword evidence="1" id="KW-1133">Transmembrane helix</keyword>
<feature type="transmembrane region" description="Helical" evidence="1">
    <location>
        <begin position="34"/>
        <end position="56"/>
    </location>
</feature>
<sequence length="134" mass="15243">MILLFIASPLLTFMALLILLCINCVDRFYSIPFAFISLFSFASFLSGAGGLGIFLYEWTRDRFYRPDYTYELGQSEALIVAFNPWIINVERFGLAFWLAVAAISANLLTTTLSCCFCWALQSDKSKLRIHVNNK</sequence>
<dbReference type="Proteomes" id="UP000663828">
    <property type="component" value="Unassembled WGS sequence"/>
</dbReference>
<comment type="caution">
    <text evidence="2">The sequence shown here is derived from an EMBL/GenBank/DDBJ whole genome shotgun (WGS) entry which is preliminary data.</text>
</comment>
<gene>
    <name evidence="2" type="ORF">XAT740_LOCUS61646</name>
</gene>
<organism evidence="2 3">
    <name type="scientific">Adineta ricciae</name>
    <name type="common">Rotifer</name>
    <dbReference type="NCBI Taxonomy" id="249248"/>
    <lineage>
        <taxon>Eukaryota</taxon>
        <taxon>Metazoa</taxon>
        <taxon>Spiralia</taxon>
        <taxon>Gnathifera</taxon>
        <taxon>Rotifera</taxon>
        <taxon>Eurotatoria</taxon>
        <taxon>Bdelloidea</taxon>
        <taxon>Adinetida</taxon>
        <taxon>Adinetidae</taxon>
        <taxon>Adineta</taxon>
    </lineage>
</organism>
<keyword evidence="1" id="KW-0472">Membrane</keyword>
<dbReference type="EMBL" id="CAJNOR010016411">
    <property type="protein sequence ID" value="CAF1685007.1"/>
    <property type="molecule type" value="Genomic_DNA"/>
</dbReference>
<proteinExistence type="predicted"/>
<keyword evidence="1" id="KW-0812">Transmembrane</keyword>
<dbReference type="AlphaFoldDB" id="A0A816H7G7"/>
<evidence type="ECO:0000313" key="2">
    <source>
        <dbReference type="EMBL" id="CAF1685007.1"/>
    </source>
</evidence>
<feature type="transmembrane region" description="Helical" evidence="1">
    <location>
        <begin position="94"/>
        <end position="120"/>
    </location>
</feature>
<protein>
    <submittedName>
        <fullName evidence="2">Uncharacterized protein</fullName>
    </submittedName>
</protein>
<keyword evidence="3" id="KW-1185">Reference proteome</keyword>
<evidence type="ECO:0000313" key="3">
    <source>
        <dbReference type="Proteomes" id="UP000663828"/>
    </source>
</evidence>
<reference evidence="2" key="1">
    <citation type="submission" date="2021-02" db="EMBL/GenBank/DDBJ databases">
        <authorList>
            <person name="Nowell W R."/>
        </authorList>
    </citation>
    <scope>NUCLEOTIDE SEQUENCE</scope>
</reference>